<accession>A0A377N6C5</accession>
<name>A0A377N6C5_9GAMM</name>
<protein>
    <submittedName>
        <fullName evidence="1">Uncharacterized protein</fullName>
    </submittedName>
</protein>
<organism evidence="1 2">
    <name type="scientific">Ewingella americana</name>
    <dbReference type="NCBI Taxonomy" id="41202"/>
    <lineage>
        <taxon>Bacteria</taxon>
        <taxon>Pseudomonadati</taxon>
        <taxon>Pseudomonadota</taxon>
        <taxon>Gammaproteobacteria</taxon>
        <taxon>Enterobacterales</taxon>
        <taxon>Yersiniaceae</taxon>
        <taxon>Ewingella</taxon>
    </lineage>
</organism>
<gene>
    <name evidence="1" type="ORF">NCTC12157_00266</name>
</gene>
<dbReference type="Proteomes" id="UP000254304">
    <property type="component" value="Unassembled WGS sequence"/>
</dbReference>
<proteinExistence type="predicted"/>
<evidence type="ECO:0000313" key="2">
    <source>
        <dbReference type="Proteomes" id="UP000254304"/>
    </source>
</evidence>
<reference evidence="1 2" key="1">
    <citation type="submission" date="2018-06" db="EMBL/GenBank/DDBJ databases">
        <authorList>
            <consortium name="Pathogen Informatics"/>
            <person name="Doyle S."/>
        </authorList>
    </citation>
    <scope>NUCLEOTIDE SEQUENCE [LARGE SCALE GENOMIC DNA]</scope>
    <source>
        <strain evidence="1 2">NCTC12157</strain>
    </source>
</reference>
<evidence type="ECO:0000313" key="1">
    <source>
        <dbReference type="EMBL" id="STQ42610.1"/>
    </source>
</evidence>
<dbReference type="EMBL" id="UGGO01000001">
    <property type="protein sequence ID" value="STQ42610.1"/>
    <property type="molecule type" value="Genomic_DNA"/>
</dbReference>
<sequence>MLVIAFASDLHIVKFIKERIHVVGLPLYYRAVVYKLPNCH</sequence>
<dbReference type="AlphaFoldDB" id="A0A377N6C5"/>